<proteinExistence type="predicted"/>
<dbReference type="PANTHER" id="PTHR46068:SF1">
    <property type="entry name" value="TRANSPOSASE IS30-LIKE HTH DOMAIN-CONTAINING PROTEIN"/>
    <property type="match status" value="1"/>
</dbReference>
<dbReference type="PANTHER" id="PTHR46068">
    <property type="entry name" value="PROTEIN CBG27172"/>
    <property type="match status" value="1"/>
</dbReference>
<sequence>MLKRNSYSKTNSSRKLAKKLGIFNRAVHEIVKEDLGMKPYKLKERQKLTEEMKATRLEQAQALKRRFANGLRRRIVYSDEKLFTIEQAFNRQIEST</sequence>
<evidence type="ECO:0000313" key="1">
    <source>
        <dbReference type="Proteomes" id="UP000887540"/>
    </source>
</evidence>
<protein>
    <submittedName>
        <fullName evidence="2">Uncharacterized protein</fullName>
    </submittedName>
</protein>
<reference evidence="2" key="1">
    <citation type="submission" date="2022-11" db="UniProtKB">
        <authorList>
            <consortium name="WormBaseParasite"/>
        </authorList>
    </citation>
    <scope>IDENTIFICATION</scope>
</reference>
<name>A0A914C457_9BILA</name>
<evidence type="ECO:0000313" key="2">
    <source>
        <dbReference type="WBParaSite" id="ACRNAN_Path_185.g655.t1"/>
    </source>
</evidence>
<dbReference type="Proteomes" id="UP000887540">
    <property type="component" value="Unplaced"/>
</dbReference>
<keyword evidence="1" id="KW-1185">Reference proteome</keyword>
<dbReference type="AlphaFoldDB" id="A0A914C457"/>
<accession>A0A914C457</accession>
<organism evidence="1 2">
    <name type="scientific">Acrobeloides nanus</name>
    <dbReference type="NCBI Taxonomy" id="290746"/>
    <lineage>
        <taxon>Eukaryota</taxon>
        <taxon>Metazoa</taxon>
        <taxon>Ecdysozoa</taxon>
        <taxon>Nematoda</taxon>
        <taxon>Chromadorea</taxon>
        <taxon>Rhabditida</taxon>
        <taxon>Tylenchina</taxon>
        <taxon>Cephalobomorpha</taxon>
        <taxon>Cephaloboidea</taxon>
        <taxon>Cephalobidae</taxon>
        <taxon>Acrobeloides</taxon>
    </lineage>
</organism>
<dbReference type="WBParaSite" id="ACRNAN_Path_185.g655.t1">
    <property type="protein sequence ID" value="ACRNAN_Path_185.g655.t1"/>
    <property type="gene ID" value="ACRNAN_Path_185.g655"/>
</dbReference>